<dbReference type="EMBL" id="FZQP02000548">
    <property type="protein sequence ID" value="VVC89443.1"/>
    <property type="molecule type" value="Genomic_DNA"/>
</dbReference>
<dbReference type="Proteomes" id="UP000324832">
    <property type="component" value="Unassembled WGS sequence"/>
</dbReference>
<organism evidence="3 4">
    <name type="scientific">Leptidea sinapis</name>
    <dbReference type="NCBI Taxonomy" id="189913"/>
    <lineage>
        <taxon>Eukaryota</taxon>
        <taxon>Metazoa</taxon>
        <taxon>Ecdysozoa</taxon>
        <taxon>Arthropoda</taxon>
        <taxon>Hexapoda</taxon>
        <taxon>Insecta</taxon>
        <taxon>Pterygota</taxon>
        <taxon>Neoptera</taxon>
        <taxon>Endopterygota</taxon>
        <taxon>Lepidoptera</taxon>
        <taxon>Glossata</taxon>
        <taxon>Ditrysia</taxon>
        <taxon>Papilionoidea</taxon>
        <taxon>Pieridae</taxon>
        <taxon>Dismorphiinae</taxon>
        <taxon>Leptidea</taxon>
    </lineage>
</organism>
<reference evidence="3 4" key="1">
    <citation type="submission" date="2017-07" db="EMBL/GenBank/DDBJ databases">
        <authorList>
            <person name="Talla V."/>
            <person name="Backstrom N."/>
        </authorList>
    </citation>
    <scope>NUCLEOTIDE SEQUENCE [LARGE SCALE GENOMIC DNA]</scope>
</reference>
<evidence type="ECO:0000259" key="2">
    <source>
        <dbReference type="Pfam" id="PF17223"/>
    </source>
</evidence>
<sequence length="84" mass="9269">MYVKLFIISALAVVALAREYPAGVHAAICPNYPFCDTDIQERFTPGGMPIPEWVRNPSLLPVAPTERQYPAGVNPADCPNYPYC</sequence>
<dbReference type="OrthoDB" id="8186685at2759"/>
<dbReference type="AlphaFoldDB" id="A0A5E4PWN9"/>
<evidence type="ECO:0000256" key="1">
    <source>
        <dbReference type="SAM" id="SignalP"/>
    </source>
</evidence>
<feature type="chain" id="PRO_5023071416" description="Cuticle protein CPCFC domain-containing protein" evidence="1">
    <location>
        <begin position="18"/>
        <end position="84"/>
    </location>
</feature>
<dbReference type="Pfam" id="PF17223">
    <property type="entry name" value="CPCFC"/>
    <property type="match status" value="2"/>
</dbReference>
<accession>A0A5E4PWN9</accession>
<evidence type="ECO:0000313" key="4">
    <source>
        <dbReference type="Proteomes" id="UP000324832"/>
    </source>
</evidence>
<keyword evidence="4" id="KW-1185">Reference proteome</keyword>
<feature type="domain" description="Cuticle protein CPCFC" evidence="2">
    <location>
        <begin position="20"/>
        <end position="36"/>
    </location>
</feature>
<name>A0A5E4PWN9_9NEOP</name>
<feature type="domain" description="Cuticle protein CPCFC" evidence="2">
    <location>
        <begin position="69"/>
        <end position="84"/>
    </location>
</feature>
<evidence type="ECO:0000313" key="3">
    <source>
        <dbReference type="EMBL" id="VVC89443.1"/>
    </source>
</evidence>
<dbReference type="InterPro" id="IPR033778">
    <property type="entry name" value="CPCFC"/>
</dbReference>
<gene>
    <name evidence="3" type="ORF">LSINAPIS_LOCUS2565</name>
</gene>
<dbReference type="GO" id="GO:0042302">
    <property type="term" value="F:structural constituent of cuticle"/>
    <property type="evidence" value="ECO:0007669"/>
    <property type="project" value="InterPro"/>
</dbReference>
<feature type="signal peptide" evidence="1">
    <location>
        <begin position="1"/>
        <end position="17"/>
    </location>
</feature>
<protein>
    <recommendedName>
        <fullName evidence="2">Cuticle protein CPCFC domain-containing protein</fullName>
    </recommendedName>
</protein>
<keyword evidence="1" id="KW-0732">Signal</keyword>
<proteinExistence type="predicted"/>